<reference evidence="5" key="1">
    <citation type="journal article" date="2018" name="Gigascience">
        <title>Genome assembly of the Pink Ipe (Handroanthus impetiginosus, Bignoniaceae), a highly valued, ecologically keystone Neotropical timber forest tree.</title>
        <authorList>
            <person name="Silva-Junior O.B."/>
            <person name="Grattapaglia D."/>
            <person name="Novaes E."/>
            <person name="Collevatti R.G."/>
        </authorList>
    </citation>
    <scope>NUCLEOTIDE SEQUENCE [LARGE SCALE GENOMIC DNA]</scope>
    <source>
        <strain evidence="5">cv. UFG-1</strain>
    </source>
</reference>
<keyword evidence="5" id="KW-1185">Reference proteome</keyword>
<evidence type="ECO:0000256" key="2">
    <source>
        <dbReference type="SAM" id="MobiDB-lite"/>
    </source>
</evidence>
<comment type="caution">
    <text evidence="4">The sequence shown here is derived from an EMBL/GenBank/DDBJ whole genome shotgun (WGS) entry which is preliminary data.</text>
</comment>
<feature type="region of interest" description="Disordered" evidence="2">
    <location>
        <begin position="177"/>
        <end position="201"/>
    </location>
</feature>
<name>A0A2G9GCC7_9LAMI</name>
<evidence type="ECO:0000313" key="4">
    <source>
        <dbReference type="EMBL" id="PIN02941.1"/>
    </source>
</evidence>
<dbReference type="GO" id="GO:0080156">
    <property type="term" value="P:mitochondrial mRNA modification"/>
    <property type="evidence" value="ECO:0007669"/>
    <property type="project" value="TreeGrafter"/>
</dbReference>
<evidence type="ECO:0000313" key="5">
    <source>
        <dbReference type="Proteomes" id="UP000231279"/>
    </source>
</evidence>
<dbReference type="GO" id="GO:0016554">
    <property type="term" value="P:cytidine to uridine editing"/>
    <property type="evidence" value="ECO:0007669"/>
    <property type="project" value="InterPro"/>
</dbReference>
<dbReference type="OrthoDB" id="1913091at2759"/>
<evidence type="ECO:0000256" key="1">
    <source>
        <dbReference type="ARBA" id="ARBA00022946"/>
    </source>
</evidence>
<accession>A0A2G9GCC7</accession>
<dbReference type="InterPro" id="IPR039206">
    <property type="entry name" value="MORF/ORRM1/DAG-like"/>
</dbReference>
<sequence>MMRKVLLPTPSNLTVALNLPIFRRHSGRNFQHTLPRFFSDAPPLTRVSELPRVESLVDGCDYKHWLVVMHPPENYPQRDEIIQRYIATLAMALGSEKAAMESIYSVSTKYYYAFGCVVTENLTPKIKSLPGVKWVLPDSYLSTEESGYGGEPYVNGKVVPYDEKYHADWWRDDYGEDNMEISSSRKPRRRRRGSKKFPCNK</sequence>
<keyword evidence="1" id="KW-0809">Transit peptide</keyword>
<dbReference type="GO" id="GO:0005739">
    <property type="term" value="C:mitochondrion"/>
    <property type="evidence" value="ECO:0007669"/>
    <property type="project" value="TreeGrafter"/>
</dbReference>
<evidence type="ECO:0000259" key="3">
    <source>
        <dbReference type="Pfam" id="PF21864"/>
    </source>
</evidence>
<feature type="domain" description="MORF/ORRM1/DAG-like MORF" evidence="3">
    <location>
        <begin position="62"/>
        <end position="152"/>
    </location>
</feature>
<dbReference type="PANTHER" id="PTHR31346:SF12">
    <property type="entry name" value="MULTIPLE ORGANELLAR RNA EDITING FACTOR 7, MITOCHONDRIAL"/>
    <property type="match status" value="1"/>
</dbReference>
<organism evidence="4 5">
    <name type="scientific">Handroanthus impetiginosus</name>
    <dbReference type="NCBI Taxonomy" id="429701"/>
    <lineage>
        <taxon>Eukaryota</taxon>
        <taxon>Viridiplantae</taxon>
        <taxon>Streptophyta</taxon>
        <taxon>Embryophyta</taxon>
        <taxon>Tracheophyta</taxon>
        <taxon>Spermatophyta</taxon>
        <taxon>Magnoliopsida</taxon>
        <taxon>eudicotyledons</taxon>
        <taxon>Gunneridae</taxon>
        <taxon>Pentapetalae</taxon>
        <taxon>asterids</taxon>
        <taxon>lamiids</taxon>
        <taxon>Lamiales</taxon>
        <taxon>Bignoniaceae</taxon>
        <taxon>Crescentiina</taxon>
        <taxon>Tabebuia alliance</taxon>
        <taxon>Handroanthus</taxon>
    </lineage>
</organism>
<proteinExistence type="predicted"/>
<dbReference type="PANTHER" id="PTHR31346">
    <property type="entry name" value="MULTIPLE ORGANELLAR RNA EDITING FACTOR 2, CHLOROPLASTIC-RELATED-RELATED"/>
    <property type="match status" value="1"/>
</dbReference>
<dbReference type="Proteomes" id="UP000231279">
    <property type="component" value="Unassembled WGS sequence"/>
</dbReference>
<gene>
    <name evidence="4" type="ORF">CDL12_24539</name>
</gene>
<dbReference type="InterPro" id="IPR054059">
    <property type="entry name" value="MORF/ORRM1/DAG-like_MORF"/>
</dbReference>
<dbReference type="STRING" id="429701.A0A2G9GCC7"/>
<dbReference type="EMBL" id="NKXS01005702">
    <property type="protein sequence ID" value="PIN02941.1"/>
    <property type="molecule type" value="Genomic_DNA"/>
</dbReference>
<protein>
    <recommendedName>
        <fullName evidence="3">MORF/ORRM1/DAG-like MORF domain-containing protein</fullName>
    </recommendedName>
</protein>
<dbReference type="Pfam" id="PF21864">
    <property type="entry name" value="MORF_dom"/>
    <property type="match status" value="1"/>
</dbReference>
<dbReference type="AlphaFoldDB" id="A0A2G9GCC7"/>
<feature type="compositionally biased region" description="Basic residues" evidence="2">
    <location>
        <begin position="185"/>
        <end position="195"/>
    </location>
</feature>